<proteinExistence type="predicted"/>
<comment type="caution">
    <text evidence="1">The sequence shown here is derived from an EMBL/GenBank/DDBJ whole genome shotgun (WGS) entry which is preliminary data.</text>
</comment>
<dbReference type="Proteomes" id="UP000226031">
    <property type="component" value="Unassembled WGS sequence"/>
</dbReference>
<keyword evidence="2" id="KW-1185">Reference proteome</keyword>
<evidence type="ECO:0000313" key="1">
    <source>
        <dbReference type="EMBL" id="PGH33456.1"/>
    </source>
</evidence>
<organism evidence="1 2">
    <name type="scientific">[Emmonsia] crescens</name>
    <dbReference type="NCBI Taxonomy" id="73230"/>
    <lineage>
        <taxon>Eukaryota</taxon>
        <taxon>Fungi</taxon>
        <taxon>Dikarya</taxon>
        <taxon>Ascomycota</taxon>
        <taxon>Pezizomycotina</taxon>
        <taxon>Eurotiomycetes</taxon>
        <taxon>Eurotiomycetidae</taxon>
        <taxon>Onygenales</taxon>
        <taxon>Ajellomycetaceae</taxon>
        <taxon>Emergomyces</taxon>
    </lineage>
</organism>
<sequence>MAGTHVNILVWRGGVGDDFKSTRHAALFFIQDGNKKGGDMVHVSGTSRNFVFQIREGYQPETSSNLAGRVHVALLPHTMEALRAKSQQVPINNAEDEWNCQHWVGEALQKFVGDGLITAEVRAKAVDEMVDIALQAIDDQPF</sequence>
<protein>
    <submittedName>
        <fullName evidence="1">Uncharacterized protein</fullName>
    </submittedName>
</protein>
<name>A0A2B7ZHK8_9EURO</name>
<dbReference type="STRING" id="73230.A0A2B7ZHK8"/>
<reference evidence="1 2" key="1">
    <citation type="submission" date="2017-10" db="EMBL/GenBank/DDBJ databases">
        <title>Comparative genomics in systemic dimorphic fungi from Ajellomycetaceae.</title>
        <authorList>
            <person name="Munoz J.F."/>
            <person name="Mcewen J.G."/>
            <person name="Clay O.K."/>
            <person name="Cuomo C.A."/>
        </authorList>
    </citation>
    <scope>NUCLEOTIDE SEQUENCE [LARGE SCALE GENOMIC DNA]</scope>
    <source>
        <strain evidence="1 2">UAMH4076</strain>
    </source>
</reference>
<gene>
    <name evidence="1" type="ORF">GX50_03691</name>
</gene>
<accession>A0A2B7ZHK8</accession>
<dbReference type="AlphaFoldDB" id="A0A2B7ZHK8"/>
<dbReference type="Pfam" id="PF20174">
    <property type="entry name" value="DUF6540"/>
    <property type="match status" value="1"/>
</dbReference>
<evidence type="ECO:0000313" key="2">
    <source>
        <dbReference type="Proteomes" id="UP000226031"/>
    </source>
</evidence>
<dbReference type="InterPro" id="IPR046670">
    <property type="entry name" value="DUF6540"/>
</dbReference>
<dbReference type="EMBL" id="PDND01000062">
    <property type="protein sequence ID" value="PGH33456.1"/>
    <property type="molecule type" value="Genomic_DNA"/>
</dbReference>